<feature type="domain" description="Multidrug resistance protein MdtA-like C-terminal permuted SH3" evidence="2">
    <location>
        <begin position="183"/>
        <end position="241"/>
    </location>
</feature>
<dbReference type="Gene3D" id="2.40.30.170">
    <property type="match status" value="1"/>
</dbReference>
<dbReference type="EMBL" id="NHSJ01000024">
    <property type="protein sequence ID" value="PPQ33305.1"/>
    <property type="molecule type" value="Genomic_DNA"/>
</dbReference>
<keyword evidence="4" id="KW-1185">Reference proteome</keyword>
<evidence type="ECO:0000259" key="2">
    <source>
        <dbReference type="Pfam" id="PF25967"/>
    </source>
</evidence>
<dbReference type="PANTHER" id="PTHR30158:SF3">
    <property type="entry name" value="MULTIDRUG EFFLUX PUMP SUBUNIT ACRA-RELATED"/>
    <property type="match status" value="1"/>
</dbReference>
<reference evidence="3 4" key="1">
    <citation type="journal article" date="2018" name="Arch. Microbiol.">
        <title>New insights into the metabolic potential of the phototrophic purple bacterium Rhodopila globiformis DSM 161(T) from its draft genome sequence and evidence for a vanadium-dependent nitrogenase.</title>
        <authorList>
            <person name="Imhoff J.F."/>
            <person name="Rahn T."/>
            <person name="Kunzel S."/>
            <person name="Neulinger S.C."/>
        </authorList>
    </citation>
    <scope>NUCLEOTIDE SEQUENCE [LARGE SCALE GENOMIC DNA]</scope>
    <source>
        <strain evidence="3 4">DSM 16996</strain>
    </source>
</reference>
<dbReference type="Pfam" id="PF25944">
    <property type="entry name" value="Beta-barrel_RND"/>
    <property type="match status" value="1"/>
</dbReference>
<sequence>MGARFAILAILGGLFGCKPAADAPEVGVVTLHPQATTTIYEFPGRVVASFTAEAGPGERIDGSSATSGALVNAAHSSALATAKTLDLIFVGVNLSRTNLSNLRQAIDAGRVKMSGSNVAVKLRLENGAISPLAGALELSDADIAPITGAITVQAVVPNPKRLLQPGMPVRAIVEESVTQSSFLVPQRAVTVSKQGETTAMFLGSDGKVEARVLSVARGFGDAVVVVAGIRDGDRVIVQGAQHVRAGQQATATEVESDETGVMGVEGLRGRLRGTDG</sequence>
<evidence type="ECO:0000259" key="1">
    <source>
        <dbReference type="Pfam" id="PF25944"/>
    </source>
</evidence>
<dbReference type="PROSITE" id="PS51257">
    <property type="entry name" value="PROKAR_LIPOPROTEIN"/>
    <property type="match status" value="1"/>
</dbReference>
<dbReference type="GO" id="GO:0005886">
    <property type="term" value="C:plasma membrane"/>
    <property type="evidence" value="ECO:0007669"/>
    <property type="project" value="TreeGrafter"/>
</dbReference>
<dbReference type="Proteomes" id="UP000239089">
    <property type="component" value="Unassembled WGS sequence"/>
</dbReference>
<dbReference type="SUPFAM" id="SSF111369">
    <property type="entry name" value="HlyD-like secretion proteins"/>
    <property type="match status" value="1"/>
</dbReference>
<dbReference type="Gene3D" id="2.40.420.20">
    <property type="match status" value="1"/>
</dbReference>
<dbReference type="GO" id="GO:0046677">
    <property type="term" value="P:response to antibiotic"/>
    <property type="evidence" value="ECO:0007669"/>
    <property type="project" value="TreeGrafter"/>
</dbReference>
<accession>A0A2S6NF82</accession>
<dbReference type="Pfam" id="PF25967">
    <property type="entry name" value="RND-MFP_C"/>
    <property type="match status" value="1"/>
</dbReference>
<evidence type="ECO:0008006" key="5">
    <source>
        <dbReference type="Google" id="ProtNLM"/>
    </source>
</evidence>
<evidence type="ECO:0000313" key="3">
    <source>
        <dbReference type="EMBL" id="PPQ33305.1"/>
    </source>
</evidence>
<dbReference type="AlphaFoldDB" id="A0A2S6NF82"/>
<dbReference type="InterPro" id="IPR058627">
    <property type="entry name" value="MdtA-like_C"/>
</dbReference>
<name>A0A2S6NF82_9HYPH</name>
<protein>
    <recommendedName>
        <fullName evidence="5">RND efflux pump membrane fusion protein barrel-sandwich domain-containing protein</fullName>
    </recommendedName>
</protein>
<dbReference type="PANTHER" id="PTHR30158">
    <property type="entry name" value="ACRA/E-RELATED COMPONENT OF DRUG EFFLUX TRANSPORTER"/>
    <property type="match status" value="1"/>
</dbReference>
<dbReference type="InterPro" id="IPR058626">
    <property type="entry name" value="MdtA-like_b-barrel"/>
</dbReference>
<organism evidence="3 4">
    <name type="scientific">Rhodoblastus sphagnicola</name>
    <dbReference type="NCBI Taxonomy" id="333368"/>
    <lineage>
        <taxon>Bacteria</taxon>
        <taxon>Pseudomonadati</taxon>
        <taxon>Pseudomonadota</taxon>
        <taxon>Alphaproteobacteria</taxon>
        <taxon>Hyphomicrobiales</taxon>
        <taxon>Rhodoblastaceae</taxon>
        <taxon>Rhodoblastus</taxon>
    </lineage>
</organism>
<gene>
    <name evidence="3" type="ORF">CCR94_02155</name>
</gene>
<comment type="caution">
    <text evidence="3">The sequence shown here is derived from an EMBL/GenBank/DDBJ whole genome shotgun (WGS) entry which is preliminary data.</text>
</comment>
<feature type="domain" description="Multidrug resistance protein MdtA-like beta-barrel" evidence="1">
    <location>
        <begin position="88"/>
        <end position="175"/>
    </location>
</feature>
<evidence type="ECO:0000313" key="4">
    <source>
        <dbReference type="Proteomes" id="UP000239089"/>
    </source>
</evidence>
<proteinExistence type="predicted"/>